<evidence type="ECO:0000256" key="5">
    <source>
        <dbReference type="ARBA" id="ARBA00023180"/>
    </source>
</evidence>
<dbReference type="Gene3D" id="3.40.50.1820">
    <property type="entry name" value="alpha/beta hydrolase"/>
    <property type="match status" value="3"/>
</dbReference>
<dbReference type="InterPro" id="IPR029058">
    <property type="entry name" value="AB_hydrolase_fold"/>
</dbReference>
<gene>
    <name evidence="8" type="ORF">OBRU01_12804</name>
</gene>
<dbReference type="GO" id="GO:0052689">
    <property type="term" value="F:carboxylic ester hydrolase activity"/>
    <property type="evidence" value="ECO:0007669"/>
    <property type="project" value="UniProtKB-KW"/>
</dbReference>
<dbReference type="PANTHER" id="PTHR43142">
    <property type="entry name" value="CARBOXYLIC ESTER HYDROLASE"/>
    <property type="match status" value="1"/>
</dbReference>
<evidence type="ECO:0000256" key="3">
    <source>
        <dbReference type="ARBA" id="ARBA00022801"/>
    </source>
</evidence>
<dbReference type="InterPro" id="IPR019826">
    <property type="entry name" value="Carboxylesterase_B_AS"/>
</dbReference>
<feature type="domain" description="Carboxylesterase type B" evidence="7">
    <location>
        <begin position="29"/>
        <end position="453"/>
    </location>
</feature>
<dbReference type="PANTHER" id="PTHR43142:SF1">
    <property type="entry name" value="CARBOXYLIC ESTER HYDROLASE"/>
    <property type="match status" value="1"/>
</dbReference>
<dbReference type="SUPFAM" id="SSF53474">
    <property type="entry name" value="alpha/beta-Hydrolases"/>
    <property type="match status" value="3"/>
</dbReference>
<name>A0A0L7L9I4_OPEBR</name>
<evidence type="ECO:0000256" key="2">
    <source>
        <dbReference type="ARBA" id="ARBA00022487"/>
    </source>
</evidence>
<dbReference type="PROSITE" id="PS00941">
    <property type="entry name" value="CARBOXYLESTERASE_B_2"/>
    <property type="match status" value="1"/>
</dbReference>
<sequence>MWLNLRVKWLVLWSLWAARLVPQPTLTAAKPVPPWHGVFNAYNEHIRCTQRFSGSHVLGQEDCLTLNIYTPLPAHNKPLPVMVFIHGGGFRDGSGSPLMYGPDYLVRHGVILVTFNYRLEVLGFLCLGVKEAPGNAGLKDQAEALQWVKKNIKAFGGDPDNITIFGESAGSASVGYHLVSHLSKGLFHKAIMQSGSAMSPWSMQFEPLKTAKLLSQQIGPRIEDPIEIYKLFKNLTAEDLMKTRVPRKDGDIVLSENIFVPCVEKNLPNVEGFLTDTPYNLITKGDYNRVPLIIGYNNAEGFMFAGKENDTIIPKLDFNKALPRDLDIPSEEEKRRIADVLRRYYMGDKIISKESMVEFARFEGDSSIIYPVIFTIDILLKTMENPVYAYKLNYSGWLNLAKFVYGFGKEPGATHADEIFYMFKIRTTLPMTFFEKDFIDRITELWTNFAKYGYWIALLSLIAANFVRQPALVVRTQSGLVRGKVSENGKFYEYFGIPYGTAPLPPPTWDGIFEAQDENTWCPQTALVSSIVLGEPNCLKLNIYAPVHATTKPLPVMVYIHGGCFFEGTGAPFLYGGDFFAEQDVIFVGINYRLNVEGFLCLGIKEAPGNAGLKDQIAALRWIRHNIHAFGGNKDDVTLFGESAGAVSTSFMILSPAAKGLFHKAILQSGSSLAPWALQHDPIKTASNLVKKLGYNTKDPHEIHRILSNKTAQELVSILKYNEKKYCVANENIFVPCVEKKIAGIEPIVTEHPAEIIQARNYTKVPMIIGHTDNEGMYFVAADYGTSLRNETNEIEPLNTMQTDLQFPSEQDKNYTAEKIKRHYFSSYQDEMIMDMVNLYSDLHFKFPLLLEAEMYSKTTDQPMYYYIFRYSGLINMPKIISGFGLNGGASHADELFYMFKPHAFPLPHRDPTPKATSLLPFRWRPSRESNPNALIIDSQLTTAPLWDTHSVAFWNDTYNRYRRKDYGFKKSYNFMDVSKLRTCLVLWCYLGGALCIFTPIVEVEQGQLRGLRSLSGQNRYYGIPYATSKRFKPPEPPSKWDETFNAVYPFGSCAQIISFFMAGQEDCLHLDVYAPEKVKPGDKLPVLVFIHGGAYYYGSKWNYDPEFLVTKNVVAVIVNYRMGIFGFLCINGISNLGLKDQVAALKWIQKNIAAFGGDPDNVTLSGQSAGASAAAMHMLSKSSAGLFHKAILLSGTPLAPWAFNLEAKMPTFEDAKKIREIENEEDAFEVFSTSTVREILNSTKDTSINPRYFKYTPCVDTNFTDPFFHDTPFKTITSGNFNKVPIISGFTSIEGTLFYGLHDDKTLKEWDENFAEKLPSVFSWCSANKELISEKFRARYFSGKISKASMDGVVKFYSDWMAYATADAFSNLITEHSDQPIFNYIFSYEGGRNFAKSIFGVESKLPGASHSDDVFYIFKPGGLPLLLSSPDKLLIDRLTTMLTNFMKFGEPTPRRTRLLPVRWPASVSNRSLSMLLGRTLKVVQTPASHKGQFFLGLLCQYGQEGFVPCE</sequence>
<keyword evidence="9" id="KW-1185">Reference proteome</keyword>
<evidence type="ECO:0000256" key="6">
    <source>
        <dbReference type="SAM" id="SignalP"/>
    </source>
</evidence>
<feature type="signal peptide" evidence="6">
    <location>
        <begin position="1"/>
        <end position="29"/>
    </location>
</feature>
<dbReference type="PROSITE" id="PS00122">
    <property type="entry name" value="CARBOXYLESTERASE_B_1"/>
    <property type="match status" value="3"/>
</dbReference>
<evidence type="ECO:0000256" key="4">
    <source>
        <dbReference type="ARBA" id="ARBA00023157"/>
    </source>
</evidence>
<keyword evidence="4" id="KW-1015">Disulfide bond</keyword>
<keyword evidence="6" id="KW-0732">Signal</keyword>
<dbReference type="Proteomes" id="UP000037510">
    <property type="component" value="Unassembled WGS sequence"/>
</dbReference>
<comment type="caution">
    <text evidence="8">The sequence shown here is derived from an EMBL/GenBank/DDBJ whole genome shotgun (WGS) entry which is preliminary data.</text>
</comment>
<feature type="non-terminal residue" evidence="8">
    <location>
        <position position="1511"/>
    </location>
</feature>
<reference evidence="8 9" key="1">
    <citation type="journal article" date="2015" name="Genome Biol. Evol.">
        <title>The genome of winter moth (Operophtera brumata) provides a genomic perspective on sexual dimorphism and phenology.</title>
        <authorList>
            <person name="Derks M.F."/>
            <person name="Smit S."/>
            <person name="Salis L."/>
            <person name="Schijlen E."/>
            <person name="Bossers A."/>
            <person name="Mateman C."/>
            <person name="Pijl A.S."/>
            <person name="de Ridder D."/>
            <person name="Groenen M.A."/>
            <person name="Visser M.E."/>
            <person name="Megens H.J."/>
        </authorList>
    </citation>
    <scope>NUCLEOTIDE SEQUENCE [LARGE SCALE GENOMIC DNA]</scope>
    <source>
        <strain evidence="8">WM2013NL</strain>
        <tissue evidence="8">Head and thorax</tissue>
    </source>
</reference>
<dbReference type="ESTHER" id="9neop-a0a0l7l9i4.1">
    <property type="family name" value="Carb_B_Arthropoda"/>
</dbReference>
<evidence type="ECO:0000313" key="9">
    <source>
        <dbReference type="Proteomes" id="UP000037510"/>
    </source>
</evidence>
<organism evidence="8 9">
    <name type="scientific">Operophtera brumata</name>
    <name type="common">Winter moth</name>
    <name type="synonym">Phalaena brumata</name>
    <dbReference type="NCBI Taxonomy" id="104452"/>
    <lineage>
        <taxon>Eukaryota</taxon>
        <taxon>Metazoa</taxon>
        <taxon>Ecdysozoa</taxon>
        <taxon>Arthropoda</taxon>
        <taxon>Hexapoda</taxon>
        <taxon>Insecta</taxon>
        <taxon>Pterygota</taxon>
        <taxon>Neoptera</taxon>
        <taxon>Endopterygota</taxon>
        <taxon>Lepidoptera</taxon>
        <taxon>Glossata</taxon>
        <taxon>Ditrysia</taxon>
        <taxon>Geometroidea</taxon>
        <taxon>Geometridae</taxon>
        <taxon>Larentiinae</taxon>
        <taxon>Operophtera</taxon>
    </lineage>
</organism>
<dbReference type="ESTHER" id="9neop-a0a0l7l9i4.3">
    <property type="family name" value="Carb_B_Arthropoda"/>
</dbReference>
<protein>
    <submittedName>
        <fullName evidence="8">Putative odorant-degrading enzyme</fullName>
    </submittedName>
</protein>
<proteinExistence type="inferred from homology"/>
<dbReference type="Pfam" id="PF00135">
    <property type="entry name" value="COesterase"/>
    <property type="match status" value="3"/>
</dbReference>
<dbReference type="STRING" id="104452.A0A0L7L9I4"/>
<evidence type="ECO:0000256" key="1">
    <source>
        <dbReference type="ARBA" id="ARBA00005964"/>
    </source>
</evidence>
<evidence type="ECO:0000313" key="8">
    <source>
        <dbReference type="EMBL" id="KOB72049.1"/>
    </source>
</evidence>
<keyword evidence="5" id="KW-0325">Glycoprotein</keyword>
<accession>A0A0L7L9I4</accession>
<evidence type="ECO:0000259" key="7">
    <source>
        <dbReference type="Pfam" id="PF00135"/>
    </source>
</evidence>
<comment type="similarity">
    <text evidence="1">Belongs to the type-B carboxylesterase/lipase family.</text>
</comment>
<dbReference type="InterPro" id="IPR019819">
    <property type="entry name" value="Carboxylesterase_B_CS"/>
</dbReference>
<feature type="domain" description="Carboxylesterase type B" evidence="7">
    <location>
        <begin position="472"/>
        <end position="905"/>
    </location>
</feature>
<keyword evidence="2" id="KW-0719">Serine esterase</keyword>
<dbReference type="ESTHER" id="9neop-a0a0l7l9i4.2">
    <property type="family name" value="Carb_B_Arthropoda"/>
</dbReference>
<feature type="chain" id="PRO_5007254272" evidence="6">
    <location>
        <begin position="30"/>
        <end position="1511"/>
    </location>
</feature>
<dbReference type="EMBL" id="JTDY01002125">
    <property type="protein sequence ID" value="KOB72049.1"/>
    <property type="molecule type" value="Genomic_DNA"/>
</dbReference>
<keyword evidence="3" id="KW-0378">Hydrolase</keyword>
<dbReference type="InterPro" id="IPR002018">
    <property type="entry name" value="CarbesteraseB"/>
</dbReference>
<feature type="domain" description="Carboxylesterase type B" evidence="7">
    <location>
        <begin position="1000"/>
        <end position="1491"/>
    </location>
</feature>